<dbReference type="EMBL" id="KN573882">
    <property type="protein sequence ID" value="KHJ83348.1"/>
    <property type="molecule type" value="Genomic_DNA"/>
</dbReference>
<gene>
    <name evidence="1" type="ORF">OESDEN_16955</name>
</gene>
<keyword evidence="2" id="KW-1185">Reference proteome</keyword>
<proteinExistence type="predicted"/>
<dbReference type="Proteomes" id="UP000053660">
    <property type="component" value="Unassembled WGS sequence"/>
</dbReference>
<evidence type="ECO:0000313" key="2">
    <source>
        <dbReference type="Proteomes" id="UP000053660"/>
    </source>
</evidence>
<reference evidence="1 2" key="1">
    <citation type="submission" date="2014-03" db="EMBL/GenBank/DDBJ databases">
        <title>Draft genome of the hookworm Oesophagostomum dentatum.</title>
        <authorList>
            <person name="Mitreva M."/>
        </authorList>
    </citation>
    <scope>NUCLEOTIDE SEQUENCE [LARGE SCALE GENOMIC DNA]</scope>
    <source>
        <strain evidence="1 2">OD-Hann</strain>
    </source>
</reference>
<evidence type="ECO:0000313" key="1">
    <source>
        <dbReference type="EMBL" id="KHJ83348.1"/>
    </source>
</evidence>
<protein>
    <submittedName>
        <fullName evidence="1">Uncharacterized protein</fullName>
    </submittedName>
</protein>
<dbReference type="OrthoDB" id="282973at2759"/>
<accession>A0A0B1SDG1</accession>
<sequence>MTDFSPQSWSDLSDRLWKDKQLFRSFIKHYYRNDYNNECYADDKCRRGFVCDMKKARSYDESFCASLN</sequence>
<dbReference type="AlphaFoldDB" id="A0A0B1SDG1"/>
<organism evidence="1 2">
    <name type="scientific">Oesophagostomum dentatum</name>
    <name type="common">Nodular worm</name>
    <dbReference type="NCBI Taxonomy" id="61180"/>
    <lineage>
        <taxon>Eukaryota</taxon>
        <taxon>Metazoa</taxon>
        <taxon>Ecdysozoa</taxon>
        <taxon>Nematoda</taxon>
        <taxon>Chromadorea</taxon>
        <taxon>Rhabditida</taxon>
        <taxon>Rhabditina</taxon>
        <taxon>Rhabditomorpha</taxon>
        <taxon>Strongyloidea</taxon>
        <taxon>Strongylidae</taxon>
        <taxon>Oesophagostomum</taxon>
    </lineage>
</organism>
<name>A0A0B1SDG1_OESDE</name>